<evidence type="ECO:0008006" key="3">
    <source>
        <dbReference type="Google" id="ProtNLM"/>
    </source>
</evidence>
<evidence type="ECO:0000313" key="1">
    <source>
        <dbReference type="EMBL" id="TBO44235.1"/>
    </source>
</evidence>
<protein>
    <recommendedName>
        <fullName evidence="3">Peptidase S24/S26A/S26B/S26C domain-containing protein</fullName>
    </recommendedName>
</protein>
<reference evidence="1 2" key="1">
    <citation type="submission" date="2019-02" db="EMBL/GenBank/DDBJ databases">
        <title>Pedobacter kyonggii whole genome sequence analysis.</title>
        <authorList>
            <person name="Dahal R.H."/>
        </authorList>
    </citation>
    <scope>NUCLEOTIDE SEQUENCE [LARGE SCALE GENOMIC DNA]</scope>
    <source>
        <strain evidence="1 2">K-4-11-1</strain>
    </source>
</reference>
<sequence length="59" mass="6803">MTDEDSNSLRTIKLIFQHADNTKLILRSSNPNFKGDTVIRKKSIQALYIIKGKITWNII</sequence>
<gene>
    <name evidence="1" type="ORF">EYS08_02680</name>
</gene>
<dbReference type="EMBL" id="SIXF01000002">
    <property type="protein sequence ID" value="TBO44235.1"/>
    <property type="molecule type" value="Genomic_DNA"/>
</dbReference>
<keyword evidence="2" id="KW-1185">Reference proteome</keyword>
<dbReference type="OrthoDB" id="796548at2"/>
<organism evidence="1 2">
    <name type="scientific">Pedobacter kyonggii</name>
    <dbReference type="NCBI Taxonomy" id="1926871"/>
    <lineage>
        <taxon>Bacteria</taxon>
        <taxon>Pseudomonadati</taxon>
        <taxon>Bacteroidota</taxon>
        <taxon>Sphingobacteriia</taxon>
        <taxon>Sphingobacteriales</taxon>
        <taxon>Sphingobacteriaceae</taxon>
        <taxon>Pedobacter</taxon>
    </lineage>
</organism>
<name>A0A4Q9HGI9_9SPHI</name>
<dbReference type="RefSeq" id="WP_131028315.1">
    <property type="nucleotide sequence ID" value="NZ_SIXF01000002.1"/>
</dbReference>
<evidence type="ECO:0000313" key="2">
    <source>
        <dbReference type="Proteomes" id="UP000291819"/>
    </source>
</evidence>
<accession>A0A4Q9HGI9</accession>
<comment type="caution">
    <text evidence="1">The sequence shown here is derived from an EMBL/GenBank/DDBJ whole genome shotgun (WGS) entry which is preliminary data.</text>
</comment>
<dbReference type="AlphaFoldDB" id="A0A4Q9HGI9"/>
<proteinExistence type="predicted"/>
<dbReference type="Proteomes" id="UP000291819">
    <property type="component" value="Unassembled WGS sequence"/>
</dbReference>